<dbReference type="InterPro" id="IPR015940">
    <property type="entry name" value="UBA"/>
</dbReference>
<feature type="compositionally biased region" description="Gly residues" evidence="2">
    <location>
        <begin position="1481"/>
        <end position="1492"/>
    </location>
</feature>
<dbReference type="SMART" id="SM00165">
    <property type="entry name" value="UBA"/>
    <property type="match status" value="1"/>
</dbReference>
<protein>
    <recommendedName>
        <fullName evidence="3">UBA domain-containing protein</fullName>
    </recommendedName>
</protein>
<dbReference type="InterPro" id="IPR035979">
    <property type="entry name" value="RBD_domain_sf"/>
</dbReference>
<dbReference type="Pfam" id="PF00076">
    <property type="entry name" value="RRM_1"/>
    <property type="match status" value="1"/>
</dbReference>
<feature type="compositionally biased region" description="Low complexity" evidence="2">
    <location>
        <begin position="897"/>
        <end position="916"/>
    </location>
</feature>
<name>A0AAW1DIN3_9HEMI</name>
<dbReference type="GO" id="GO:0060213">
    <property type="term" value="P:positive regulation of nuclear-transcribed mRNA poly(A) tail shortening"/>
    <property type="evidence" value="ECO:0007669"/>
    <property type="project" value="TreeGrafter"/>
</dbReference>
<dbReference type="EMBL" id="JAPXFL010000003">
    <property type="protein sequence ID" value="KAK9508798.1"/>
    <property type="molecule type" value="Genomic_DNA"/>
</dbReference>
<dbReference type="InterPro" id="IPR000504">
    <property type="entry name" value="RRM_dom"/>
</dbReference>
<feature type="region of interest" description="Disordered" evidence="2">
    <location>
        <begin position="1"/>
        <end position="50"/>
    </location>
</feature>
<dbReference type="InterPro" id="IPR009060">
    <property type="entry name" value="UBA-like_sf"/>
</dbReference>
<feature type="compositionally biased region" description="Polar residues" evidence="2">
    <location>
        <begin position="1"/>
        <end position="19"/>
    </location>
</feature>
<feature type="compositionally biased region" description="Low complexity" evidence="2">
    <location>
        <begin position="1210"/>
        <end position="1227"/>
    </location>
</feature>
<reference evidence="4 5" key="1">
    <citation type="submission" date="2022-12" db="EMBL/GenBank/DDBJ databases">
        <title>Chromosome-level genome assembly of true bugs.</title>
        <authorList>
            <person name="Ma L."/>
            <person name="Li H."/>
        </authorList>
    </citation>
    <scope>NUCLEOTIDE SEQUENCE [LARGE SCALE GENOMIC DNA]</scope>
    <source>
        <strain evidence="4">Lab_2022b</strain>
    </source>
</reference>
<feature type="compositionally biased region" description="Low complexity" evidence="2">
    <location>
        <begin position="184"/>
        <end position="197"/>
    </location>
</feature>
<feature type="compositionally biased region" description="Low complexity" evidence="2">
    <location>
        <begin position="1244"/>
        <end position="1256"/>
    </location>
</feature>
<evidence type="ECO:0000256" key="1">
    <source>
        <dbReference type="ARBA" id="ARBA00022884"/>
    </source>
</evidence>
<dbReference type="GO" id="GO:0003723">
    <property type="term" value="F:RNA binding"/>
    <property type="evidence" value="ECO:0007669"/>
    <property type="project" value="UniProtKB-KW"/>
</dbReference>
<dbReference type="EMBL" id="JAPXFL010000003">
    <property type="protein sequence ID" value="KAK9508799.1"/>
    <property type="molecule type" value="Genomic_DNA"/>
</dbReference>
<dbReference type="Gene3D" id="3.30.70.330">
    <property type="match status" value="1"/>
</dbReference>
<feature type="compositionally biased region" description="Gly residues" evidence="2">
    <location>
        <begin position="854"/>
        <end position="864"/>
    </location>
</feature>
<feature type="compositionally biased region" description="Low complexity" evidence="2">
    <location>
        <begin position="205"/>
        <end position="335"/>
    </location>
</feature>
<dbReference type="InterPro" id="IPR033503">
    <property type="entry name" value="GW182_RRM"/>
</dbReference>
<organism evidence="4 5">
    <name type="scientific">Rhynocoris fuscipes</name>
    <dbReference type="NCBI Taxonomy" id="488301"/>
    <lineage>
        <taxon>Eukaryota</taxon>
        <taxon>Metazoa</taxon>
        <taxon>Ecdysozoa</taxon>
        <taxon>Arthropoda</taxon>
        <taxon>Hexapoda</taxon>
        <taxon>Insecta</taxon>
        <taxon>Pterygota</taxon>
        <taxon>Neoptera</taxon>
        <taxon>Paraneoptera</taxon>
        <taxon>Hemiptera</taxon>
        <taxon>Heteroptera</taxon>
        <taxon>Panheteroptera</taxon>
        <taxon>Cimicomorpha</taxon>
        <taxon>Reduviidae</taxon>
        <taxon>Harpactorinae</taxon>
        <taxon>Harpactorini</taxon>
        <taxon>Rhynocoris</taxon>
    </lineage>
</organism>
<feature type="region of interest" description="Disordered" evidence="2">
    <location>
        <begin position="77"/>
        <end position="96"/>
    </location>
</feature>
<feature type="compositionally biased region" description="Polar residues" evidence="2">
    <location>
        <begin position="1228"/>
        <end position="1238"/>
    </location>
</feature>
<feature type="compositionally biased region" description="Basic and acidic residues" evidence="2">
    <location>
        <begin position="524"/>
        <end position="553"/>
    </location>
</feature>
<dbReference type="PROSITE" id="PS50030">
    <property type="entry name" value="UBA"/>
    <property type="match status" value="1"/>
</dbReference>
<comment type="caution">
    <text evidence="4">The sequence shown here is derived from an EMBL/GenBank/DDBJ whole genome shotgun (WGS) entry which is preliminary data.</text>
</comment>
<dbReference type="InterPro" id="IPR012677">
    <property type="entry name" value="Nucleotide-bd_a/b_plait_sf"/>
</dbReference>
<feature type="region of interest" description="Disordered" evidence="2">
    <location>
        <begin position="851"/>
        <end position="872"/>
    </location>
</feature>
<dbReference type="PANTHER" id="PTHR13020:SF25">
    <property type="entry name" value="PROTEIN GAWKY"/>
    <property type="match status" value="1"/>
</dbReference>
<dbReference type="Pfam" id="PF12938">
    <property type="entry name" value="M_domain"/>
    <property type="match status" value="1"/>
</dbReference>
<dbReference type="SUPFAM" id="SSF54928">
    <property type="entry name" value="RNA-binding domain, RBD"/>
    <property type="match status" value="1"/>
</dbReference>
<accession>A0AAW1DIN3</accession>
<dbReference type="SMART" id="SM00360">
    <property type="entry name" value="RRM"/>
    <property type="match status" value="1"/>
</dbReference>
<feature type="region of interest" description="Disordered" evidence="2">
    <location>
        <begin position="1451"/>
        <end position="1528"/>
    </location>
</feature>
<dbReference type="SUPFAM" id="SSF46934">
    <property type="entry name" value="UBA-like"/>
    <property type="match status" value="1"/>
</dbReference>
<dbReference type="InterPro" id="IPR026805">
    <property type="entry name" value="GW182_M_dom"/>
</dbReference>
<feature type="region of interest" description="Disordered" evidence="2">
    <location>
        <begin position="395"/>
        <end position="427"/>
    </location>
</feature>
<feature type="compositionally biased region" description="Polar residues" evidence="2">
    <location>
        <begin position="1297"/>
        <end position="1310"/>
    </location>
</feature>
<sequence length="1528" mass="160805">MFPNQSSSYEISSKTNAFVQINEEDKSGGVNGKAQPHISDNPTLQVPDDRDKMVVVKGADEKKVDPILTVITNHPSQAPTQITSQSSGCERESDGSSIMPQAERKLEGALCFDSIKCTSNNEIRVKDINLIIKNPSQSETLENIPLTNDDADFASFKICDYYSRWGIPRCMKLYGGGESSLTTGTAGWGTPPTSTGGSATGWTGGSSNQPQQTQQQGGSSQQTQNSGNNSTGGTNVPSSQWGSNNNSSSAGNNNGTGNNRQGQQSQQQGSAGGQQQQQGPPSQSQAPPVTSSSSPTTTSAVPNNANGVSNNNNNGGIGQQQTQGVSGTQQSQQQGGTSGQNGPTWAAAAGKGLPPTSQSQGMPSSANSNSTNAVNSTKQQMEQLNTMREALFSQDGWGGQNVNQDSNWDIPGSPEPGSKDNSNNSAVPLWKLPINNGTDLWEANLRNGGMPPPQSQTQKTPWGHTPSSNIGGTWGEDDEGDASNVWTGIPPASGSAAPQWPNQPPIWPGGAKKDGDWGGPNWNDQRDPRDLRHNEMRPMMDNRESLRPGSMDHRSMGGNDVLMRGDPRGISGRLNGVTSEAMWPTGPTGPHHHMAHHQGKLNNHPSQPGVNQWGGGGGPPIKDMGGLGSKTTGWEEPSPPAQRRTMPNYDDGTSLWGQQHSRPAMPGQNKVSHWKEMPTATGMGRGSLQCPPGRGNPNIKPDQPLWPHHPRNGGWSEGAGMDVGSAWAEEKPAPWMDQTLTPSSWAGGPKQHKPSWDGDLDPSSWVHPTKQPTKTISKEMIWASKQFRILSEMGFKKEEVENTLRASGMNLEDALEQLNASRNIGDRWRHSELDPDHPGLNPYPSQICLAYQPNGGGGSGGAGGPNVLANSNQSLSTLSPAIVQKLLSQQPPPQQQPPFTQQSSRTQPTQQPSPQQLRMLVQQIQMAVQSGYLSPQILNQPLAPQTLILLNQLLQQIKNLQQLTQHQLQMQVGPLGKPPSNNSQMLISVQITKTKQQICNLQNQIAAQQAVYVKHQQQTPPTNDFFKAAMHEPISALHSNFSDLSLKETQVTGSTSQQSRLNQWKLPALDKDSDMGSGNDFSRAPGSTAKATPGSSSPNINPLLGQPDGTWSSVSRSNCDTGWPDSGADEPSSKDWPTSTQPPSQVFSDLVPEFEPGKPWKGNPLKSIEDDPSLTPGSVVRSPLSLPSIKDTHILSSSSSVPGKASPTTSSSLDIMPPIPSLSLSSSTWSFNPPVSTTNGGGLAKLSGSKSSNTSSGSGGSGGGSAGGGGAVGTGGSNSGTGGPWGEPGTGGSTGSVQAATSELWVTTPKSRGPPPGLPAKPQSQTQGQSTTSAPTTNGWGSLGSRWPAPSQAPWPSSQPAAPTQAGSTWLLLRNLTPQIDGSTLKTLCLQHGPLQNFHLYLNHGIALAKYTSREEANKAQGALNNCVLGNTTIFAESPSESDVMSLLQHLGHSTGGSSSTSGGGGGSWRTPAAKEPSWAWGGGAGGAGAPGAGTATSLWAEPPDQHRTTPSSINSFLPGDLLGGESI</sequence>
<feature type="compositionally biased region" description="Polar residues" evidence="2">
    <location>
        <begin position="1109"/>
        <end position="1120"/>
    </location>
</feature>
<evidence type="ECO:0000313" key="5">
    <source>
        <dbReference type="Proteomes" id="UP001461498"/>
    </source>
</evidence>
<feature type="compositionally biased region" description="Gly residues" evidence="2">
    <location>
        <begin position="1257"/>
        <end position="1294"/>
    </location>
</feature>
<evidence type="ECO:0000313" key="4">
    <source>
        <dbReference type="EMBL" id="KAK9508797.1"/>
    </source>
</evidence>
<keyword evidence="1" id="KW-0694">RNA-binding</keyword>
<feature type="compositionally biased region" description="Low complexity" evidence="2">
    <location>
        <begin position="364"/>
        <end position="377"/>
    </location>
</feature>
<feature type="region of interest" description="Disordered" evidence="2">
    <location>
        <begin position="493"/>
        <end position="553"/>
    </location>
</feature>
<feature type="domain" description="UBA" evidence="3">
    <location>
        <begin position="775"/>
        <end position="821"/>
    </location>
</feature>
<dbReference type="CDD" id="cd12435">
    <property type="entry name" value="RRM_GW182_like"/>
    <property type="match status" value="1"/>
</dbReference>
<dbReference type="GO" id="GO:0035278">
    <property type="term" value="P:miRNA-mediated gene silencing by inhibition of translation"/>
    <property type="evidence" value="ECO:0007669"/>
    <property type="project" value="InterPro"/>
</dbReference>
<feature type="compositionally biased region" description="Low complexity" evidence="2">
    <location>
        <begin position="1347"/>
        <end position="1364"/>
    </location>
</feature>
<dbReference type="InterPro" id="IPR041971">
    <property type="entry name" value="Gawky_UBA"/>
</dbReference>
<dbReference type="EMBL" id="JAPXFL010000003">
    <property type="protein sequence ID" value="KAK9508797.1"/>
    <property type="molecule type" value="Genomic_DNA"/>
</dbReference>
<keyword evidence="5" id="KW-1185">Reference proteome</keyword>
<dbReference type="CDD" id="cd14284">
    <property type="entry name" value="UBA_GAWKY"/>
    <property type="match status" value="1"/>
</dbReference>
<feature type="compositionally biased region" description="Polar residues" evidence="2">
    <location>
        <begin position="455"/>
        <end position="471"/>
    </location>
</feature>
<feature type="compositionally biased region" description="Polar residues" evidence="2">
    <location>
        <begin position="77"/>
        <end position="88"/>
    </location>
</feature>
<dbReference type="InterPro" id="IPR052068">
    <property type="entry name" value="GW182_domain"/>
</dbReference>
<dbReference type="GO" id="GO:0000932">
    <property type="term" value="C:P-body"/>
    <property type="evidence" value="ECO:0007669"/>
    <property type="project" value="TreeGrafter"/>
</dbReference>
<feature type="compositionally biased region" description="Polar residues" evidence="2">
    <location>
        <begin position="1089"/>
        <end position="1100"/>
    </location>
</feature>
<feature type="region of interest" description="Disordered" evidence="2">
    <location>
        <begin position="743"/>
        <end position="770"/>
    </location>
</feature>
<feature type="region of interest" description="Disordered" evidence="2">
    <location>
        <begin position="889"/>
        <end position="916"/>
    </location>
</feature>
<feature type="region of interest" description="Disordered" evidence="2">
    <location>
        <begin position="184"/>
        <end position="381"/>
    </location>
</feature>
<dbReference type="PANTHER" id="PTHR13020">
    <property type="entry name" value="TRINUCLEOTIDE REPEAT-CONTAINING GENE 6"/>
    <property type="match status" value="1"/>
</dbReference>
<feature type="region of interest" description="Disordered" evidence="2">
    <location>
        <begin position="1068"/>
        <end position="1364"/>
    </location>
</feature>
<dbReference type="GO" id="GO:0005654">
    <property type="term" value="C:nucleoplasm"/>
    <property type="evidence" value="ECO:0007669"/>
    <property type="project" value="TreeGrafter"/>
</dbReference>
<dbReference type="Proteomes" id="UP001461498">
    <property type="component" value="Unassembled WGS sequence"/>
</dbReference>
<evidence type="ECO:0000256" key="2">
    <source>
        <dbReference type="SAM" id="MobiDB-lite"/>
    </source>
</evidence>
<proteinExistence type="predicted"/>
<evidence type="ECO:0000259" key="3">
    <source>
        <dbReference type="PROSITE" id="PS50030"/>
    </source>
</evidence>
<feature type="region of interest" description="Disordered" evidence="2">
    <location>
        <begin position="440"/>
        <end position="481"/>
    </location>
</feature>
<feature type="compositionally biased region" description="Polar residues" evidence="2">
    <location>
        <begin position="1135"/>
        <end position="1147"/>
    </location>
</feature>
<feature type="compositionally biased region" description="Low complexity" evidence="2">
    <location>
        <begin position="1323"/>
        <end position="1337"/>
    </location>
</feature>
<gene>
    <name evidence="4" type="ORF">O3M35_006267</name>
</gene>